<keyword evidence="1" id="KW-0093">Biotin biosynthesis</keyword>
<comment type="pathway">
    <text evidence="1">Cofactor biosynthesis; biotin biosynthesis; biotin from 7,8-diaminononanoate: step 1/2.</text>
</comment>
<comment type="catalytic activity">
    <reaction evidence="1">
        <text>(7R,8S)-7,8-diammoniononanoate + CO2 + ATP = (4R,5S)-dethiobiotin + ADP + phosphate + 3 H(+)</text>
        <dbReference type="Rhea" id="RHEA:15805"/>
        <dbReference type="ChEBI" id="CHEBI:15378"/>
        <dbReference type="ChEBI" id="CHEBI:16526"/>
        <dbReference type="ChEBI" id="CHEBI:30616"/>
        <dbReference type="ChEBI" id="CHEBI:43474"/>
        <dbReference type="ChEBI" id="CHEBI:149469"/>
        <dbReference type="ChEBI" id="CHEBI:149473"/>
        <dbReference type="ChEBI" id="CHEBI:456216"/>
        <dbReference type="EC" id="6.3.3.3"/>
    </reaction>
</comment>
<comment type="caution">
    <text evidence="1">Lacks conserved residue(s) required for the propagation of feature annotation.</text>
</comment>
<proteinExistence type="inferred from homology"/>
<sequence length="220" mass="23003">MTRFIVVTGTDTGVGKTVVTAALARLFQSRDQTVRVVKPVQTGVAEGEPTDADEVNRRCGEIAEDLARLGQPLAPESAALATGDALPTVAEHVERIRAVDADVVIVEGAGGVLVRLDLDGGTIVDVATALDAEVVVVTRESLGTLNHTGLTVEHLRRAGLDPVLVLGSVDAVPSLDASHNHDDLPRLTGCRVVGRVPAGAGGMEVEDFRHDAPAWFAELD</sequence>
<feature type="binding site" evidence="1">
    <location>
        <position position="42"/>
    </location>
    <ligand>
        <name>substrate</name>
    </ligand>
</feature>
<feature type="binding site" evidence="1">
    <location>
        <begin position="107"/>
        <end position="110"/>
    </location>
    <ligand>
        <name>ATP</name>
        <dbReference type="ChEBI" id="CHEBI:30616"/>
    </ligand>
</feature>
<name>A0A5C8NHS4_9ACTN</name>
<dbReference type="SUPFAM" id="SSF52540">
    <property type="entry name" value="P-loop containing nucleoside triphosphate hydrolases"/>
    <property type="match status" value="1"/>
</dbReference>
<dbReference type="RefSeq" id="WP_147686111.1">
    <property type="nucleotide sequence ID" value="NZ_VDUX01000004.1"/>
</dbReference>
<dbReference type="OrthoDB" id="9802610at2"/>
<evidence type="ECO:0000313" key="2">
    <source>
        <dbReference type="EMBL" id="TXL60636.1"/>
    </source>
</evidence>
<keyword evidence="1" id="KW-0547">Nucleotide-binding</keyword>
<comment type="function">
    <text evidence="1">Catalyzes a mechanistically unusual reaction, the ATP-dependent insertion of CO2 between the N7 and N8 nitrogen atoms of 7,8-diaminopelargonic acid (DAPA, also called 7,8-diammoniononanoate) to form a ureido ring.</text>
</comment>
<comment type="cofactor">
    <cofactor evidence="1">
        <name>Mg(2+)</name>
        <dbReference type="ChEBI" id="CHEBI:18420"/>
    </cofactor>
</comment>
<comment type="subcellular location">
    <subcellularLocation>
        <location evidence="1">Cytoplasm</location>
    </subcellularLocation>
</comment>
<dbReference type="PANTHER" id="PTHR43210:SF5">
    <property type="entry name" value="DETHIOBIOTIN SYNTHETASE"/>
    <property type="match status" value="1"/>
</dbReference>
<dbReference type="GO" id="GO:0000287">
    <property type="term" value="F:magnesium ion binding"/>
    <property type="evidence" value="ECO:0007669"/>
    <property type="project" value="UniProtKB-UniRule"/>
</dbReference>
<dbReference type="EC" id="6.3.3.3" evidence="1"/>
<feature type="binding site" evidence="1">
    <location>
        <position position="17"/>
    </location>
    <ligand>
        <name>Mg(2+)</name>
        <dbReference type="ChEBI" id="CHEBI:18420"/>
    </ligand>
</feature>
<keyword evidence="3" id="KW-1185">Reference proteome</keyword>
<dbReference type="InterPro" id="IPR004472">
    <property type="entry name" value="DTB_synth_BioD"/>
</dbReference>
<protein>
    <recommendedName>
        <fullName evidence="1">ATP-dependent dethiobiotin synthetase BioD</fullName>
        <ecNumber evidence="1">6.3.3.3</ecNumber>
    </recommendedName>
    <alternativeName>
        <fullName evidence="1">DTB synthetase</fullName>
        <shortName evidence="1">DTBS</shortName>
    </alternativeName>
    <alternativeName>
        <fullName evidence="1">Dethiobiotin synthase</fullName>
    </alternativeName>
</protein>
<comment type="subunit">
    <text evidence="1">Homodimer.</text>
</comment>
<dbReference type="CDD" id="cd03109">
    <property type="entry name" value="DTBS"/>
    <property type="match status" value="1"/>
</dbReference>
<dbReference type="Proteomes" id="UP000321571">
    <property type="component" value="Unassembled WGS sequence"/>
</dbReference>
<dbReference type="GO" id="GO:0005829">
    <property type="term" value="C:cytosol"/>
    <property type="evidence" value="ECO:0007669"/>
    <property type="project" value="TreeGrafter"/>
</dbReference>
<dbReference type="Gene3D" id="3.40.50.300">
    <property type="entry name" value="P-loop containing nucleotide triphosphate hydrolases"/>
    <property type="match status" value="1"/>
</dbReference>
<dbReference type="HAMAP" id="MF_00336">
    <property type="entry name" value="BioD"/>
    <property type="match status" value="1"/>
</dbReference>
<feature type="active site" evidence="1">
    <location>
        <position position="38"/>
    </location>
</feature>
<dbReference type="GO" id="GO:0004141">
    <property type="term" value="F:dethiobiotin synthase activity"/>
    <property type="evidence" value="ECO:0007669"/>
    <property type="project" value="UniProtKB-UniRule"/>
</dbReference>
<dbReference type="InterPro" id="IPR027417">
    <property type="entry name" value="P-loop_NTPase"/>
</dbReference>
<evidence type="ECO:0000256" key="1">
    <source>
        <dbReference type="HAMAP-Rule" id="MF_00336"/>
    </source>
</evidence>
<comment type="similarity">
    <text evidence="1">Belongs to the dethiobiotin synthetase family.</text>
</comment>
<keyword evidence="1" id="KW-0067">ATP-binding</keyword>
<comment type="caution">
    <text evidence="2">The sequence shown here is derived from an EMBL/GenBank/DDBJ whole genome shotgun (WGS) entry which is preliminary data.</text>
</comment>
<gene>
    <name evidence="1 2" type="primary">bioD</name>
    <name evidence="2" type="ORF">FHP06_09355</name>
</gene>
<dbReference type="EMBL" id="VDUX01000004">
    <property type="protein sequence ID" value="TXL60636.1"/>
    <property type="molecule type" value="Genomic_DNA"/>
</dbReference>
<evidence type="ECO:0000313" key="3">
    <source>
        <dbReference type="Proteomes" id="UP000321571"/>
    </source>
</evidence>
<reference evidence="2 3" key="1">
    <citation type="submission" date="2019-06" db="EMBL/GenBank/DDBJ databases">
        <title>Aeromicrobium sp. nov., isolated from a maize field.</title>
        <authorList>
            <person name="Lin S.-Y."/>
            <person name="Tsai C.-F."/>
            <person name="Young C.-C."/>
        </authorList>
    </citation>
    <scope>NUCLEOTIDE SEQUENCE [LARGE SCALE GENOMIC DNA]</scope>
    <source>
        <strain evidence="2 3">CC-CFT486</strain>
    </source>
</reference>
<keyword evidence="1" id="KW-0460">Magnesium</keyword>
<dbReference type="UniPathway" id="UPA00078">
    <property type="reaction ID" value="UER00161"/>
</dbReference>
<dbReference type="GO" id="GO:0009102">
    <property type="term" value="P:biotin biosynthetic process"/>
    <property type="evidence" value="ECO:0007669"/>
    <property type="project" value="UniProtKB-UniRule"/>
</dbReference>
<dbReference type="PANTHER" id="PTHR43210">
    <property type="entry name" value="DETHIOBIOTIN SYNTHETASE"/>
    <property type="match status" value="1"/>
</dbReference>
<dbReference type="PIRSF" id="PIRSF006755">
    <property type="entry name" value="DTB_synth"/>
    <property type="match status" value="1"/>
</dbReference>
<dbReference type="GO" id="GO:0005524">
    <property type="term" value="F:ATP binding"/>
    <property type="evidence" value="ECO:0007669"/>
    <property type="project" value="UniProtKB-UniRule"/>
</dbReference>
<feature type="binding site" evidence="1">
    <location>
        <begin position="13"/>
        <end position="18"/>
    </location>
    <ligand>
        <name>ATP</name>
        <dbReference type="ChEBI" id="CHEBI:30616"/>
    </ligand>
</feature>
<dbReference type="NCBIfam" id="TIGR00347">
    <property type="entry name" value="bioD"/>
    <property type="match status" value="1"/>
</dbReference>
<feature type="binding site" evidence="1">
    <location>
        <position position="51"/>
    </location>
    <ligand>
        <name>ATP</name>
        <dbReference type="ChEBI" id="CHEBI:30616"/>
    </ligand>
</feature>
<keyword evidence="1 2" id="KW-0436">Ligase</keyword>
<organism evidence="2 3">
    <name type="scientific">Aeromicrobium terrae</name>
    <dbReference type="NCBI Taxonomy" id="2498846"/>
    <lineage>
        <taxon>Bacteria</taxon>
        <taxon>Bacillati</taxon>
        <taxon>Actinomycetota</taxon>
        <taxon>Actinomycetes</taxon>
        <taxon>Propionibacteriales</taxon>
        <taxon>Nocardioidaceae</taxon>
        <taxon>Aeromicrobium</taxon>
    </lineage>
</organism>
<keyword evidence="1" id="KW-0479">Metal-binding</keyword>
<keyword evidence="1" id="KW-0963">Cytoplasm</keyword>
<feature type="binding site" evidence="1">
    <location>
        <position position="51"/>
    </location>
    <ligand>
        <name>Mg(2+)</name>
        <dbReference type="ChEBI" id="CHEBI:18420"/>
    </ligand>
</feature>
<feature type="binding site" evidence="1">
    <location>
        <position position="107"/>
    </location>
    <ligand>
        <name>Mg(2+)</name>
        <dbReference type="ChEBI" id="CHEBI:18420"/>
    </ligand>
</feature>
<accession>A0A5C8NHS4</accession>
<dbReference type="Pfam" id="PF13500">
    <property type="entry name" value="AAA_26"/>
    <property type="match status" value="1"/>
</dbReference>
<dbReference type="AlphaFoldDB" id="A0A5C8NHS4"/>